<evidence type="ECO:0000313" key="10">
    <source>
        <dbReference type="Proteomes" id="UP001201812"/>
    </source>
</evidence>
<dbReference type="InterPro" id="IPR009060">
    <property type="entry name" value="UBA-like_sf"/>
</dbReference>
<dbReference type="GO" id="GO:0031624">
    <property type="term" value="F:ubiquitin conjugating enzyme binding"/>
    <property type="evidence" value="ECO:0007669"/>
    <property type="project" value="TreeGrafter"/>
</dbReference>
<evidence type="ECO:0000256" key="4">
    <source>
        <dbReference type="ARBA" id="ARBA00023006"/>
    </source>
</evidence>
<dbReference type="FunFam" id="2.60.40.150:FF:000214">
    <property type="entry name" value="Toll-interacting protein"/>
    <property type="match status" value="1"/>
</dbReference>
<evidence type="ECO:0000256" key="2">
    <source>
        <dbReference type="ARBA" id="ARBA00022588"/>
    </source>
</evidence>
<comment type="caution">
    <text evidence="9">The sequence shown here is derived from an EMBL/GenBank/DDBJ whole genome shotgun (WGS) entry which is preliminary data.</text>
</comment>
<dbReference type="InterPro" id="IPR035892">
    <property type="entry name" value="C2_domain_sf"/>
</dbReference>
<evidence type="ECO:0000259" key="7">
    <source>
        <dbReference type="PROSITE" id="PS50004"/>
    </source>
</evidence>
<keyword evidence="2" id="KW-0399">Innate immunity</keyword>
<dbReference type="SMART" id="SM00239">
    <property type="entry name" value="C2"/>
    <property type="match status" value="1"/>
</dbReference>
<dbReference type="SMART" id="SM00546">
    <property type="entry name" value="CUE"/>
    <property type="match status" value="1"/>
</dbReference>
<dbReference type="SUPFAM" id="SSF49562">
    <property type="entry name" value="C2 domain (Calcium/lipid-binding domain, CaLB)"/>
    <property type="match status" value="1"/>
</dbReference>
<dbReference type="Gene3D" id="1.10.8.10">
    <property type="entry name" value="DNA helicase RuvA subunit, C-terminal domain"/>
    <property type="match status" value="1"/>
</dbReference>
<evidence type="ECO:0000256" key="1">
    <source>
        <dbReference type="ARBA" id="ARBA00009278"/>
    </source>
</evidence>
<organism evidence="9 10">
    <name type="scientific">Ditylenchus destructor</name>
    <dbReference type="NCBI Taxonomy" id="166010"/>
    <lineage>
        <taxon>Eukaryota</taxon>
        <taxon>Metazoa</taxon>
        <taxon>Ecdysozoa</taxon>
        <taxon>Nematoda</taxon>
        <taxon>Chromadorea</taxon>
        <taxon>Rhabditida</taxon>
        <taxon>Tylenchina</taxon>
        <taxon>Tylenchomorpha</taxon>
        <taxon>Sphaerularioidea</taxon>
        <taxon>Anguinidae</taxon>
        <taxon>Anguininae</taxon>
        <taxon>Ditylenchus</taxon>
    </lineage>
</organism>
<gene>
    <name evidence="9" type="ORF">DdX_10367</name>
</gene>
<keyword evidence="5" id="KW-0395">Inflammatory response</keyword>
<reference evidence="9" key="1">
    <citation type="submission" date="2022-01" db="EMBL/GenBank/DDBJ databases">
        <title>Genome Sequence Resource for Two Populations of Ditylenchus destructor, the Migratory Endoparasitic Phytonematode.</title>
        <authorList>
            <person name="Zhang H."/>
            <person name="Lin R."/>
            <person name="Xie B."/>
        </authorList>
    </citation>
    <scope>NUCLEOTIDE SEQUENCE</scope>
    <source>
        <strain evidence="9">BazhouSP</strain>
    </source>
</reference>
<dbReference type="EMBL" id="JAKKPZ010000023">
    <property type="protein sequence ID" value="KAI1711118.1"/>
    <property type="molecule type" value="Genomic_DNA"/>
</dbReference>
<dbReference type="GO" id="GO:0045087">
    <property type="term" value="P:innate immune response"/>
    <property type="evidence" value="ECO:0007669"/>
    <property type="project" value="UniProtKB-KW"/>
</dbReference>
<dbReference type="GO" id="GO:0005737">
    <property type="term" value="C:cytoplasm"/>
    <property type="evidence" value="ECO:0007669"/>
    <property type="project" value="TreeGrafter"/>
</dbReference>
<name>A0AAD4MZA0_9BILA</name>
<evidence type="ECO:0000313" key="9">
    <source>
        <dbReference type="EMBL" id="KAI1711118.1"/>
    </source>
</evidence>
<dbReference type="PROSITE" id="PS50004">
    <property type="entry name" value="C2"/>
    <property type="match status" value="1"/>
</dbReference>
<evidence type="ECO:0000256" key="6">
    <source>
        <dbReference type="SAM" id="MobiDB-lite"/>
    </source>
</evidence>
<accession>A0AAD4MZA0</accession>
<protein>
    <submittedName>
        <fullName evidence="9">C2 domain-containing protein</fullName>
    </submittedName>
</protein>
<dbReference type="GO" id="GO:0006511">
    <property type="term" value="P:ubiquitin-dependent protein catabolic process"/>
    <property type="evidence" value="ECO:0007669"/>
    <property type="project" value="TreeGrafter"/>
</dbReference>
<dbReference type="CDD" id="cd14363">
    <property type="entry name" value="CUE_TOLIP"/>
    <property type="match status" value="1"/>
</dbReference>
<keyword evidence="10" id="KW-1185">Reference proteome</keyword>
<dbReference type="PANTHER" id="PTHR16461">
    <property type="entry name" value="TOLL-INTERACTING PROTEIN"/>
    <property type="match status" value="1"/>
</dbReference>
<comment type="similarity">
    <text evidence="1">Belongs to the tollip family.</text>
</comment>
<dbReference type="PROSITE" id="PS51140">
    <property type="entry name" value="CUE"/>
    <property type="match status" value="1"/>
</dbReference>
<dbReference type="InterPro" id="IPR041799">
    <property type="entry name" value="TOLIP_CUE"/>
</dbReference>
<dbReference type="GO" id="GO:0043130">
    <property type="term" value="F:ubiquitin binding"/>
    <property type="evidence" value="ECO:0007669"/>
    <property type="project" value="InterPro"/>
</dbReference>
<dbReference type="AlphaFoldDB" id="A0AAD4MZA0"/>
<keyword evidence="3" id="KW-0391">Immunity</keyword>
<feature type="domain" description="CUE" evidence="8">
    <location>
        <begin position="269"/>
        <end position="312"/>
    </location>
</feature>
<dbReference type="Proteomes" id="UP001201812">
    <property type="component" value="Unassembled WGS sequence"/>
</dbReference>
<evidence type="ECO:0000256" key="3">
    <source>
        <dbReference type="ARBA" id="ARBA00022859"/>
    </source>
</evidence>
<dbReference type="Pfam" id="PF00168">
    <property type="entry name" value="C2"/>
    <property type="match status" value="1"/>
</dbReference>
<feature type="domain" description="C2" evidence="7">
    <location>
        <begin position="96"/>
        <end position="214"/>
    </location>
</feature>
<dbReference type="FunFam" id="1.10.8.10:FF:000036">
    <property type="entry name" value="Toll-interacting protein-like Protein"/>
    <property type="match status" value="1"/>
</dbReference>
<feature type="region of interest" description="Disordered" evidence="6">
    <location>
        <begin position="52"/>
        <end position="73"/>
    </location>
</feature>
<evidence type="ECO:0000256" key="5">
    <source>
        <dbReference type="ARBA" id="ARBA00023198"/>
    </source>
</evidence>
<feature type="region of interest" description="Disordered" evidence="6">
    <location>
        <begin position="1"/>
        <end position="20"/>
    </location>
</feature>
<dbReference type="InterPro" id="IPR000008">
    <property type="entry name" value="C2_dom"/>
</dbReference>
<dbReference type="InterPro" id="IPR003892">
    <property type="entry name" value="CUE"/>
</dbReference>
<dbReference type="GO" id="GO:0006914">
    <property type="term" value="P:autophagy"/>
    <property type="evidence" value="ECO:0007669"/>
    <property type="project" value="UniProtKB-KW"/>
</dbReference>
<dbReference type="Pfam" id="PF02845">
    <property type="entry name" value="CUE"/>
    <property type="match status" value="1"/>
</dbReference>
<dbReference type="SUPFAM" id="SSF46934">
    <property type="entry name" value="UBA-like"/>
    <property type="match status" value="1"/>
</dbReference>
<keyword evidence="4" id="KW-0072">Autophagy</keyword>
<dbReference type="Gene3D" id="2.60.40.150">
    <property type="entry name" value="C2 domain"/>
    <property type="match status" value="1"/>
</dbReference>
<evidence type="ECO:0000259" key="8">
    <source>
        <dbReference type="PROSITE" id="PS51140"/>
    </source>
</evidence>
<sequence>MAEMHPSSSTASSSYADPLPSKSRIAELRSQILVGELPEDFLRICRPQSQQQQQQIVSEAEGGQGEAPSQSQHHYPAEATIADFNQEHHTQTGYVPQYISPAEHFYAFVPPHTRGRIAVKVVEAKLTKNYGLVRMDPYVRVRVGNTLFETPTSVNGGKTPSWNRTVNAYLPNEVDSIYIQIYDERAFTNDECIAWAHIQLPEGIFSNEVIDEWYSLSGPQGEGKEGVINLVISFGPVSNMPQVRATGQPDLVDQQQSLSPEMVTPGPLFTEAELEELHAMFPTIDKEVIRSVLEARRGDKDSTVTALLEMAS</sequence>
<proteinExistence type="inferred from homology"/>
<dbReference type="PANTHER" id="PTHR16461:SF5">
    <property type="entry name" value="TOLL-INTERACTING PROTEIN"/>
    <property type="match status" value="1"/>
</dbReference>